<dbReference type="AlphaFoldDB" id="A0A1F5NB61"/>
<evidence type="ECO:0000256" key="5">
    <source>
        <dbReference type="ARBA" id="ARBA00022842"/>
    </source>
</evidence>
<dbReference type="GO" id="GO:0046872">
    <property type="term" value="F:metal ion binding"/>
    <property type="evidence" value="ECO:0007669"/>
    <property type="project" value="UniProtKB-KW"/>
</dbReference>
<reference evidence="8 9" key="1">
    <citation type="journal article" date="2016" name="Nat. Commun.">
        <title>Thousands of microbial genomes shed light on interconnected biogeochemical processes in an aquifer system.</title>
        <authorList>
            <person name="Anantharaman K."/>
            <person name="Brown C.T."/>
            <person name="Hug L.A."/>
            <person name="Sharon I."/>
            <person name="Castelle C.J."/>
            <person name="Probst A.J."/>
            <person name="Thomas B.C."/>
            <person name="Singh A."/>
            <person name="Wilkins M.J."/>
            <person name="Karaoz U."/>
            <person name="Brodie E.L."/>
            <person name="Williams K.H."/>
            <person name="Hubbard S.S."/>
            <person name="Banfield J.F."/>
        </authorList>
    </citation>
    <scope>NUCLEOTIDE SEQUENCE [LARGE SCALE GENOMIC DNA]</scope>
</reference>
<evidence type="ECO:0000313" key="9">
    <source>
        <dbReference type="Proteomes" id="UP000176547"/>
    </source>
</evidence>
<dbReference type="InterPro" id="IPR033749">
    <property type="entry name" value="Polyprenyl_synt_CS"/>
</dbReference>
<dbReference type="EMBL" id="MFEG01000041">
    <property type="protein sequence ID" value="OGE74823.1"/>
    <property type="molecule type" value="Genomic_DNA"/>
</dbReference>
<organism evidence="8 9">
    <name type="scientific">Candidatus Doudnabacteria bacterium RIFCSPHIGHO2_01_52_17</name>
    <dbReference type="NCBI Taxonomy" id="1817820"/>
    <lineage>
        <taxon>Bacteria</taxon>
        <taxon>Candidatus Doudnaibacteriota</taxon>
    </lineage>
</organism>
<evidence type="ECO:0000256" key="7">
    <source>
        <dbReference type="RuleBase" id="RU004466"/>
    </source>
</evidence>
<evidence type="ECO:0000256" key="3">
    <source>
        <dbReference type="ARBA" id="ARBA00022679"/>
    </source>
</evidence>
<keyword evidence="6" id="KW-0414">Isoprene biosynthesis</keyword>
<keyword evidence="3 7" id="KW-0808">Transferase</keyword>
<dbReference type="Proteomes" id="UP000176547">
    <property type="component" value="Unassembled WGS sequence"/>
</dbReference>
<evidence type="ECO:0000256" key="2">
    <source>
        <dbReference type="ARBA" id="ARBA00006706"/>
    </source>
</evidence>
<dbReference type="SFLD" id="SFLDS00005">
    <property type="entry name" value="Isoprenoid_Synthase_Type_I"/>
    <property type="match status" value="1"/>
</dbReference>
<dbReference type="PANTHER" id="PTHR43281">
    <property type="entry name" value="FARNESYL DIPHOSPHATE SYNTHASE"/>
    <property type="match status" value="1"/>
</dbReference>
<accession>A0A1F5NB61</accession>
<dbReference type="GO" id="GO:0008299">
    <property type="term" value="P:isoprenoid biosynthetic process"/>
    <property type="evidence" value="ECO:0007669"/>
    <property type="project" value="UniProtKB-KW"/>
</dbReference>
<keyword evidence="5" id="KW-0460">Magnesium</keyword>
<gene>
    <name evidence="8" type="ORF">A3K06_01740</name>
</gene>
<evidence type="ECO:0000256" key="1">
    <source>
        <dbReference type="ARBA" id="ARBA00001946"/>
    </source>
</evidence>
<keyword evidence="4" id="KW-0479">Metal-binding</keyword>
<dbReference type="GO" id="GO:0004659">
    <property type="term" value="F:prenyltransferase activity"/>
    <property type="evidence" value="ECO:0007669"/>
    <property type="project" value="InterPro"/>
</dbReference>
<evidence type="ECO:0008006" key="10">
    <source>
        <dbReference type="Google" id="ProtNLM"/>
    </source>
</evidence>
<dbReference type="InterPro" id="IPR000092">
    <property type="entry name" value="Polyprenyl_synt"/>
</dbReference>
<dbReference type="PANTHER" id="PTHR43281:SF1">
    <property type="entry name" value="FARNESYL DIPHOSPHATE SYNTHASE"/>
    <property type="match status" value="1"/>
</dbReference>
<protein>
    <recommendedName>
        <fullName evidence="10">Polyprenyl synthetase</fullName>
    </recommendedName>
</protein>
<sequence>MKLPFPEFKSQIDRRISKLLKEAEKSFVVGVFDRDSIRRLESFARRGKSLRGSLVMFSYRLFKNGFSQEALDMAAALELIHSALLIQDDIMDEDEMRRGVKAVHRQYAWVGKKLKIKNPDHFGESAAICLSDIAFFFAFGVLGRLKIDLGAKRELWKLFSRELITTALGQMEDVAASPARKKELTLYLAKTARYTFVLPLLAGALLAGKRRAELKKFEKLGEVLGIIFQLKDDELDGEQKRFNKEISRFGRMAKKLIFSLSDKKQKEAFSDLLAYSLSREF</sequence>
<dbReference type="Pfam" id="PF00348">
    <property type="entry name" value="polyprenyl_synt"/>
    <property type="match status" value="1"/>
</dbReference>
<evidence type="ECO:0000313" key="8">
    <source>
        <dbReference type="EMBL" id="OGE74823.1"/>
    </source>
</evidence>
<comment type="cofactor">
    <cofactor evidence="1">
        <name>Mg(2+)</name>
        <dbReference type="ChEBI" id="CHEBI:18420"/>
    </cofactor>
</comment>
<evidence type="ECO:0000256" key="4">
    <source>
        <dbReference type="ARBA" id="ARBA00022723"/>
    </source>
</evidence>
<dbReference type="SUPFAM" id="SSF48576">
    <property type="entry name" value="Terpenoid synthases"/>
    <property type="match status" value="1"/>
</dbReference>
<comment type="similarity">
    <text evidence="2 7">Belongs to the FPP/GGPP synthase family.</text>
</comment>
<comment type="caution">
    <text evidence="8">The sequence shown here is derived from an EMBL/GenBank/DDBJ whole genome shotgun (WGS) entry which is preliminary data.</text>
</comment>
<dbReference type="PROSITE" id="PS00723">
    <property type="entry name" value="POLYPRENYL_SYNTHASE_1"/>
    <property type="match status" value="1"/>
</dbReference>
<evidence type="ECO:0000256" key="6">
    <source>
        <dbReference type="ARBA" id="ARBA00023229"/>
    </source>
</evidence>
<name>A0A1F5NB61_9BACT</name>
<proteinExistence type="inferred from homology"/>
<dbReference type="InterPro" id="IPR008949">
    <property type="entry name" value="Isoprenoid_synthase_dom_sf"/>
</dbReference>
<dbReference type="Gene3D" id="1.10.600.10">
    <property type="entry name" value="Farnesyl Diphosphate Synthase"/>
    <property type="match status" value="1"/>
</dbReference>